<keyword evidence="2" id="KW-0812">Transmembrane</keyword>
<dbReference type="Pfam" id="PF14257">
    <property type="entry name" value="DUF4349"/>
    <property type="match status" value="1"/>
</dbReference>
<gene>
    <name evidence="4" type="ORF">GCM10022242_15440</name>
</gene>
<protein>
    <submittedName>
        <fullName evidence="4">DUF4349 domain-containing protein</fullName>
    </submittedName>
</protein>
<proteinExistence type="predicted"/>
<feature type="compositionally biased region" description="Gly residues" evidence="1">
    <location>
        <begin position="33"/>
        <end position="43"/>
    </location>
</feature>
<dbReference type="RefSeq" id="WP_344774007.1">
    <property type="nucleotide sequence ID" value="NZ_BAABAH010000004.1"/>
</dbReference>
<feature type="domain" description="DUF4349" evidence="3">
    <location>
        <begin position="81"/>
        <end position="289"/>
    </location>
</feature>
<keyword evidence="2" id="KW-1133">Transmembrane helix</keyword>
<reference evidence="5" key="1">
    <citation type="journal article" date="2019" name="Int. J. Syst. Evol. Microbiol.">
        <title>The Global Catalogue of Microorganisms (GCM) 10K type strain sequencing project: providing services to taxonomists for standard genome sequencing and annotation.</title>
        <authorList>
            <consortium name="The Broad Institute Genomics Platform"/>
            <consortium name="The Broad Institute Genome Sequencing Center for Infectious Disease"/>
            <person name="Wu L."/>
            <person name="Ma J."/>
        </authorList>
    </citation>
    <scope>NUCLEOTIDE SEQUENCE [LARGE SCALE GENOMIC DNA]</scope>
    <source>
        <strain evidence="5">JCM 16953</strain>
    </source>
</reference>
<dbReference type="Proteomes" id="UP001501821">
    <property type="component" value="Unassembled WGS sequence"/>
</dbReference>
<feature type="compositionally biased region" description="Low complexity" evidence="1">
    <location>
        <begin position="44"/>
        <end position="55"/>
    </location>
</feature>
<evidence type="ECO:0000259" key="3">
    <source>
        <dbReference type="Pfam" id="PF14257"/>
    </source>
</evidence>
<evidence type="ECO:0000313" key="4">
    <source>
        <dbReference type="EMBL" id="GAA3814162.1"/>
    </source>
</evidence>
<dbReference type="EMBL" id="BAABAH010000004">
    <property type="protein sequence ID" value="GAA3814162.1"/>
    <property type="molecule type" value="Genomic_DNA"/>
</dbReference>
<organism evidence="4 5">
    <name type="scientific">Nocardioides panacisoli</name>
    <dbReference type="NCBI Taxonomy" id="627624"/>
    <lineage>
        <taxon>Bacteria</taxon>
        <taxon>Bacillati</taxon>
        <taxon>Actinomycetota</taxon>
        <taxon>Actinomycetes</taxon>
        <taxon>Propionibacteriales</taxon>
        <taxon>Nocardioidaceae</taxon>
        <taxon>Nocardioides</taxon>
    </lineage>
</organism>
<evidence type="ECO:0000256" key="2">
    <source>
        <dbReference type="SAM" id="Phobius"/>
    </source>
</evidence>
<sequence>MTSRVRVTVAATALLGIAGLTGLTGLTGCSSGSGGNDSGGSSGGSVADEGSAADSNAVRADAPADSVKAAYHAEDTAAEPALIKRGTIGLRSDDVAKARLDARHLVDIVGGTVDDEETTADDAGEVSSVRMVLRVPAAKYDEVTEQLKGIATLTDATSSSTDVRDRIIRTHVQIGVQHDAIARIRQLLARATNIGDIIRIESELTDRIASLDTLRRTAAYLADQTSMSTINLYIEKSPDHAAPAPEKRRTGFIGGLDRGWDAFTATVGWLAGAVGTVLPFAVALTVVGIPLGWLLRRRFRSGRTAKPVAG</sequence>
<feature type="transmembrane region" description="Helical" evidence="2">
    <location>
        <begin position="267"/>
        <end position="295"/>
    </location>
</feature>
<accession>A0ABP7IB87</accession>
<dbReference type="PROSITE" id="PS51257">
    <property type="entry name" value="PROKAR_LIPOPROTEIN"/>
    <property type="match status" value="1"/>
</dbReference>
<keyword evidence="2" id="KW-0472">Membrane</keyword>
<comment type="caution">
    <text evidence="4">The sequence shown here is derived from an EMBL/GenBank/DDBJ whole genome shotgun (WGS) entry which is preliminary data.</text>
</comment>
<evidence type="ECO:0000256" key="1">
    <source>
        <dbReference type="SAM" id="MobiDB-lite"/>
    </source>
</evidence>
<evidence type="ECO:0000313" key="5">
    <source>
        <dbReference type="Proteomes" id="UP001501821"/>
    </source>
</evidence>
<keyword evidence="5" id="KW-1185">Reference proteome</keyword>
<name>A0ABP7IB87_9ACTN</name>
<feature type="region of interest" description="Disordered" evidence="1">
    <location>
        <begin position="33"/>
        <end position="59"/>
    </location>
</feature>
<dbReference type="InterPro" id="IPR025645">
    <property type="entry name" value="DUF4349"/>
</dbReference>